<dbReference type="EMBL" id="JBHSAJ010000182">
    <property type="protein sequence ID" value="MFC3938531.1"/>
    <property type="molecule type" value="Genomic_DNA"/>
</dbReference>
<dbReference type="SUPFAM" id="SSF52833">
    <property type="entry name" value="Thioredoxin-like"/>
    <property type="match status" value="1"/>
</dbReference>
<sequence length="334" mass="37542">MRLLSYLLPAAMLVTASFVSAADQPFLTDKARGWFWYEKQPDPPPPKEKEQKPPPPVAAVPAKAASSPAAPAQPGPSTFSVKWFQQNYSKVMEDAIDDPTDAKMDKYRYVTRVMVDKATNFSHKFQERAVLDAALDETNRFPISSAMRSDFYRQINQNKAHYMRQLADRAGLWVFLDAECSFCERQYPIVKRMAKEHGLYVIFITKQGGPIFDMRSDDEVLPDAGHSKVMQVSVYPATVLVAPPDKHVVVSQGMLSEDLIVDRVLLAAKHIGLLDEGQYAEVNPNYSGLLSPQQISKLGMVDFSDPFFTRKIRDAVVAKSADLSRSRVNHEKTR</sequence>
<dbReference type="RefSeq" id="WP_082437528.1">
    <property type="nucleotide sequence ID" value="NZ_JAMXAX010000022.1"/>
</dbReference>
<comment type="caution">
    <text evidence="3">The sequence shown here is derived from an EMBL/GenBank/DDBJ whole genome shotgun (WGS) entry which is preliminary data.</text>
</comment>
<dbReference type="InterPro" id="IPR036249">
    <property type="entry name" value="Thioredoxin-like_sf"/>
</dbReference>
<dbReference type="Proteomes" id="UP001595693">
    <property type="component" value="Unassembled WGS sequence"/>
</dbReference>
<reference evidence="4" key="1">
    <citation type="journal article" date="2019" name="Int. J. Syst. Evol. Microbiol.">
        <title>The Global Catalogue of Microorganisms (GCM) 10K type strain sequencing project: providing services to taxonomists for standard genome sequencing and annotation.</title>
        <authorList>
            <consortium name="The Broad Institute Genomics Platform"/>
            <consortium name="The Broad Institute Genome Sequencing Center for Infectious Disease"/>
            <person name="Wu L."/>
            <person name="Ma J."/>
        </authorList>
    </citation>
    <scope>NUCLEOTIDE SEQUENCE [LARGE SCALE GENOMIC DNA]</scope>
    <source>
        <strain evidence="4">CCUG 2113</strain>
    </source>
</reference>
<feature type="compositionally biased region" description="Basic and acidic residues" evidence="1">
    <location>
        <begin position="39"/>
        <end position="52"/>
    </location>
</feature>
<protein>
    <submittedName>
        <fullName evidence="3">Conjugal transfer protein TraF</fullName>
    </submittedName>
</protein>
<dbReference type="Pfam" id="PF13728">
    <property type="entry name" value="TraF"/>
    <property type="match status" value="1"/>
</dbReference>
<evidence type="ECO:0000256" key="1">
    <source>
        <dbReference type="SAM" id="MobiDB-lite"/>
    </source>
</evidence>
<evidence type="ECO:0000313" key="3">
    <source>
        <dbReference type="EMBL" id="MFC3938531.1"/>
    </source>
</evidence>
<keyword evidence="4" id="KW-1185">Reference proteome</keyword>
<keyword evidence="2" id="KW-0732">Signal</keyword>
<feature type="chain" id="PRO_5045180422" evidence="2">
    <location>
        <begin position="22"/>
        <end position="334"/>
    </location>
</feature>
<evidence type="ECO:0000313" key="4">
    <source>
        <dbReference type="Proteomes" id="UP001595693"/>
    </source>
</evidence>
<feature type="region of interest" description="Disordered" evidence="1">
    <location>
        <begin position="37"/>
        <end position="78"/>
    </location>
</feature>
<evidence type="ECO:0000256" key="2">
    <source>
        <dbReference type="SAM" id="SignalP"/>
    </source>
</evidence>
<dbReference type="InterPro" id="IPR039555">
    <property type="entry name" value="TraF/TrbB"/>
</dbReference>
<feature type="compositionally biased region" description="Low complexity" evidence="1">
    <location>
        <begin position="59"/>
        <end position="72"/>
    </location>
</feature>
<accession>A0ABV8DIX5</accession>
<proteinExistence type="predicted"/>
<name>A0ABV8DIX5_9BURK</name>
<feature type="signal peptide" evidence="2">
    <location>
        <begin position="1"/>
        <end position="21"/>
    </location>
</feature>
<organism evidence="3 4">
    <name type="scientific">Acidovorax facilis</name>
    <dbReference type="NCBI Taxonomy" id="12917"/>
    <lineage>
        <taxon>Bacteria</taxon>
        <taxon>Pseudomonadati</taxon>
        <taxon>Pseudomonadota</taxon>
        <taxon>Betaproteobacteria</taxon>
        <taxon>Burkholderiales</taxon>
        <taxon>Comamonadaceae</taxon>
        <taxon>Acidovorax</taxon>
    </lineage>
</organism>
<gene>
    <name evidence="3" type="primary">traF</name>
    <name evidence="3" type="ORF">ACFOW3_28320</name>
</gene>